<dbReference type="Proteomes" id="UP000294947">
    <property type="component" value="Unassembled WGS sequence"/>
</dbReference>
<reference evidence="2 3" key="1">
    <citation type="submission" date="2019-03" db="EMBL/GenBank/DDBJ databases">
        <title>Draft genome sequences of novel Actinobacteria.</title>
        <authorList>
            <person name="Sahin N."/>
            <person name="Ay H."/>
            <person name="Saygin H."/>
        </authorList>
    </citation>
    <scope>NUCLEOTIDE SEQUENCE [LARGE SCALE GENOMIC DNA]</scope>
    <source>
        <strain evidence="2 3">7K502</strain>
    </source>
</reference>
<keyword evidence="2" id="KW-0238">DNA-binding</keyword>
<dbReference type="PANTHER" id="PTHR38479">
    <property type="entry name" value="LMO0824 PROTEIN"/>
    <property type="match status" value="1"/>
</dbReference>
<evidence type="ECO:0000313" key="3">
    <source>
        <dbReference type="Proteomes" id="UP000294947"/>
    </source>
</evidence>
<dbReference type="Pfam" id="PF06224">
    <property type="entry name" value="AlkZ-like"/>
    <property type="match status" value="1"/>
</dbReference>
<dbReference type="PANTHER" id="PTHR38479:SF2">
    <property type="entry name" value="WINGED HELIX DNA-BINDING DOMAIN-CONTAINING PROTEIN"/>
    <property type="match status" value="1"/>
</dbReference>
<dbReference type="RefSeq" id="WP_132483886.1">
    <property type="nucleotide sequence ID" value="NZ_SMKW01000011.1"/>
</dbReference>
<gene>
    <name evidence="2" type="ORF">E1288_10820</name>
</gene>
<evidence type="ECO:0000256" key="1">
    <source>
        <dbReference type="SAM" id="MobiDB-lite"/>
    </source>
</evidence>
<dbReference type="AlphaFoldDB" id="A0A4R4Z5D2"/>
<evidence type="ECO:0000313" key="2">
    <source>
        <dbReference type="EMBL" id="TDD52700.1"/>
    </source>
</evidence>
<name>A0A4R4Z5D2_9PSEU</name>
<comment type="caution">
    <text evidence="2">The sequence shown here is derived from an EMBL/GenBank/DDBJ whole genome shotgun (WGS) entry which is preliminary data.</text>
</comment>
<proteinExistence type="predicted"/>
<dbReference type="EMBL" id="SMKW01000011">
    <property type="protein sequence ID" value="TDD52700.1"/>
    <property type="molecule type" value="Genomic_DNA"/>
</dbReference>
<accession>A0A4R4Z5D2</accession>
<dbReference type="InterPro" id="IPR009351">
    <property type="entry name" value="AlkZ-like"/>
</dbReference>
<feature type="region of interest" description="Disordered" evidence="1">
    <location>
        <begin position="366"/>
        <end position="387"/>
    </location>
</feature>
<dbReference type="OrthoDB" id="9148135at2"/>
<sequence>MRFGIEGRRARLVARHHLGGTASDPEQAAADVVVLHATDPATVFLSVLARCPSASVKDVARVMYGDRKLVRMLAMRRTLFVVPADLVSVVHHAASLDIAGQQRKRLVRQLTTISTEPELPADVDGWLRSVESSVERALAKRGTATAAQLSADEPRLRTALLPTSGNKWDVKRNITTNVLVLMAAEGRMVRCEPRGSWTSRAHTWEPASNWWPQGIPGLPDAKARLVEQYLRRFGPATVADVQWWTGWTLGATRKALAALDTVDVGCGLVLADDAVADEPAAPSAALLPALDPTPMGWKERDWYLPADSRPLFDRNGNIGPTIWWGGEVVGGWAVRPDGEIVTRLLVDRGAAAARAVQDAADRLQPRLDGTPVVPSFPTPLEKELRTA</sequence>
<keyword evidence="3" id="KW-1185">Reference proteome</keyword>
<organism evidence="2 3">
    <name type="scientific">Saccharopolyspora elongata</name>
    <dbReference type="NCBI Taxonomy" id="2530387"/>
    <lineage>
        <taxon>Bacteria</taxon>
        <taxon>Bacillati</taxon>
        <taxon>Actinomycetota</taxon>
        <taxon>Actinomycetes</taxon>
        <taxon>Pseudonocardiales</taxon>
        <taxon>Pseudonocardiaceae</taxon>
        <taxon>Saccharopolyspora</taxon>
    </lineage>
</organism>
<dbReference type="GO" id="GO:0003677">
    <property type="term" value="F:DNA binding"/>
    <property type="evidence" value="ECO:0007669"/>
    <property type="project" value="UniProtKB-KW"/>
</dbReference>
<protein>
    <submittedName>
        <fullName evidence="2">Winged helix DNA-binding domain-containing protein</fullName>
    </submittedName>
</protein>